<gene>
    <name evidence="1" type="ORF">EVAR_59964_1</name>
</gene>
<comment type="caution">
    <text evidence="1">The sequence shown here is derived from an EMBL/GenBank/DDBJ whole genome shotgun (WGS) entry which is preliminary data.</text>
</comment>
<dbReference type="Proteomes" id="UP000299102">
    <property type="component" value="Unassembled WGS sequence"/>
</dbReference>
<organism evidence="1 2">
    <name type="scientific">Eumeta variegata</name>
    <name type="common">Bagworm moth</name>
    <name type="synonym">Eumeta japonica</name>
    <dbReference type="NCBI Taxonomy" id="151549"/>
    <lineage>
        <taxon>Eukaryota</taxon>
        <taxon>Metazoa</taxon>
        <taxon>Ecdysozoa</taxon>
        <taxon>Arthropoda</taxon>
        <taxon>Hexapoda</taxon>
        <taxon>Insecta</taxon>
        <taxon>Pterygota</taxon>
        <taxon>Neoptera</taxon>
        <taxon>Endopterygota</taxon>
        <taxon>Lepidoptera</taxon>
        <taxon>Glossata</taxon>
        <taxon>Ditrysia</taxon>
        <taxon>Tineoidea</taxon>
        <taxon>Psychidae</taxon>
        <taxon>Oiketicinae</taxon>
        <taxon>Eumeta</taxon>
    </lineage>
</organism>
<name>A0A4C1YXB9_EUMVA</name>
<reference evidence="1 2" key="1">
    <citation type="journal article" date="2019" name="Commun. Biol.">
        <title>The bagworm genome reveals a unique fibroin gene that provides high tensile strength.</title>
        <authorList>
            <person name="Kono N."/>
            <person name="Nakamura H."/>
            <person name="Ohtoshi R."/>
            <person name="Tomita M."/>
            <person name="Numata K."/>
            <person name="Arakawa K."/>
        </authorList>
    </citation>
    <scope>NUCLEOTIDE SEQUENCE [LARGE SCALE GENOMIC DNA]</scope>
</reference>
<evidence type="ECO:0000313" key="2">
    <source>
        <dbReference type="Proteomes" id="UP000299102"/>
    </source>
</evidence>
<protein>
    <submittedName>
        <fullName evidence="1">Uncharacterized protein</fullName>
    </submittedName>
</protein>
<proteinExistence type="predicted"/>
<dbReference type="AlphaFoldDB" id="A0A4C1YXB9"/>
<accession>A0A4C1YXB9</accession>
<sequence>MEVIKKKLDISDTVRRSAVRLAARDVTACRPDAQLSLLENEASDGPTSAEQLSVGLLLGRWLLSILDWARPFDLKKSGQTKAAVHAYLSRTYN</sequence>
<dbReference type="EMBL" id="BGZK01001398">
    <property type="protein sequence ID" value="GBP79047.1"/>
    <property type="molecule type" value="Genomic_DNA"/>
</dbReference>
<keyword evidence="2" id="KW-1185">Reference proteome</keyword>
<evidence type="ECO:0000313" key="1">
    <source>
        <dbReference type="EMBL" id="GBP79047.1"/>
    </source>
</evidence>